<dbReference type="Proteomes" id="UP001249851">
    <property type="component" value="Unassembled WGS sequence"/>
</dbReference>
<proteinExistence type="predicted"/>
<accession>A0AAD9QEE4</accession>
<evidence type="ECO:0000313" key="2">
    <source>
        <dbReference type="EMBL" id="KAK2559375.1"/>
    </source>
</evidence>
<evidence type="ECO:0000256" key="1">
    <source>
        <dbReference type="SAM" id="Phobius"/>
    </source>
</evidence>
<dbReference type="EMBL" id="JARQWQ010000040">
    <property type="protein sequence ID" value="KAK2559375.1"/>
    <property type="molecule type" value="Genomic_DNA"/>
</dbReference>
<name>A0AAD9QEE4_ACRCE</name>
<keyword evidence="1" id="KW-1133">Transmembrane helix</keyword>
<keyword evidence="1" id="KW-0812">Transmembrane</keyword>
<reference evidence="2" key="2">
    <citation type="journal article" date="2023" name="Science">
        <title>Genomic signatures of disease resistance in endangered staghorn corals.</title>
        <authorList>
            <person name="Vollmer S.V."/>
            <person name="Selwyn J.D."/>
            <person name="Despard B.A."/>
            <person name="Roesel C.L."/>
        </authorList>
    </citation>
    <scope>NUCLEOTIDE SEQUENCE</scope>
    <source>
        <strain evidence="2">K2</strain>
    </source>
</reference>
<comment type="caution">
    <text evidence="2">The sequence shown here is derived from an EMBL/GenBank/DDBJ whole genome shotgun (WGS) entry which is preliminary data.</text>
</comment>
<reference evidence="2" key="1">
    <citation type="journal article" date="2023" name="G3 (Bethesda)">
        <title>Whole genome assembly and annotation of the endangered Caribbean coral Acropora cervicornis.</title>
        <authorList>
            <person name="Selwyn J.D."/>
            <person name="Vollmer S.V."/>
        </authorList>
    </citation>
    <scope>NUCLEOTIDE SEQUENCE</scope>
    <source>
        <strain evidence="2">K2</strain>
    </source>
</reference>
<organism evidence="2 3">
    <name type="scientific">Acropora cervicornis</name>
    <name type="common">Staghorn coral</name>
    <dbReference type="NCBI Taxonomy" id="6130"/>
    <lineage>
        <taxon>Eukaryota</taxon>
        <taxon>Metazoa</taxon>
        <taxon>Cnidaria</taxon>
        <taxon>Anthozoa</taxon>
        <taxon>Hexacorallia</taxon>
        <taxon>Scleractinia</taxon>
        <taxon>Astrocoeniina</taxon>
        <taxon>Acroporidae</taxon>
        <taxon>Acropora</taxon>
    </lineage>
</organism>
<keyword evidence="1" id="KW-0472">Membrane</keyword>
<feature type="transmembrane region" description="Helical" evidence="1">
    <location>
        <begin position="15"/>
        <end position="34"/>
    </location>
</feature>
<dbReference type="AlphaFoldDB" id="A0AAD9QEE4"/>
<sequence length="83" mass="9764">MYVVNLCGEGIAVPFPHFLILSFAVTITFIGRLLRQRIINNFAAQEKGQPPFKSKLSREIFKETLEPAMYHNFKLRQWLDWHT</sequence>
<evidence type="ECO:0000313" key="3">
    <source>
        <dbReference type="Proteomes" id="UP001249851"/>
    </source>
</evidence>
<keyword evidence="3" id="KW-1185">Reference proteome</keyword>
<protein>
    <submittedName>
        <fullName evidence="2">Uncharacterized protein</fullName>
    </submittedName>
</protein>
<gene>
    <name evidence="2" type="ORF">P5673_017995</name>
</gene>